<dbReference type="PROSITE" id="PS50294">
    <property type="entry name" value="WD_REPEATS_REGION"/>
    <property type="match status" value="1"/>
</dbReference>
<dbReference type="InterPro" id="IPR020472">
    <property type="entry name" value="WD40_PAC1"/>
</dbReference>
<proteinExistence type="predicted"/>
<feature type="repeat" description="WD" evidence="3">
    <location>
        <begin position="80"/>
        <end position="124"/>
    </location>
</feature>
<dbReference type="PANTHER" id="PTHR19848">
    <property type="entry name" value="WD40 REPEAT PROTEIN"/>
    <property type="match status" value="1"/>
</dbReference>
<dbReference type="OrthoDB" id="538223at2759"/>
<dbReference type="Proteomes" id="UP000664859">
    <property type="component" value="Unassembled WGS sequence"/>
</dbReference>
<dbReference type="SUPFAM" id="SSF50978">
    <property type="entry name" value="WD40 repeat-like"/>
    <property type="match status" value="1"/>
</dbReference>
<keyword evidence="1 3" id="KW-0853">WD repeat</keyword>
<feature type="region of interest" description="Disordered" evidence="4">
    <location>
        <begin position="287"/>
        <end position="310"/>
    </location>
</feature>
<comment type="caution">
    <text evidence="5">The sequence shown here is derived from an EMBL/GenBank/DDBJ whole genome shotgun (WGS) entry which is preliminary data.</text>
</comment>
<dbReference type="Gene3D" id="2.130.10.10">
    <property type="entry name" value="YVTN repeat-like/Quinoprotein amine dehydrogenase"/>
    <property type="match status" value="3"/>
</dbReference>
<feature type="repeat" description="WD" evidence="3">
    <location>
        <begin position="37"/>
        <end position="79"/>
    </location>
</feature>
<evidence type="ECO:0000256" key="1">
    <source>
        <dbReference type="ARBA" id="ARBA00022574"/>
    </source>
</evidence>
<feature type="compositionally biased region" description="Gly residues" evidence="4">
    <location>
        <begin position="182"/>
        <end position="202"/>
    </location>
</feature>
<dbReference type="InterPro" id="IPR036322">
    <property type="entry name" value="WD40_repeat_dom_sf"/>
</dbReference>
<evidence type="ECO:0000256" key="3">
    <source>
        <dbReference type="PROSITE-ProRule" id="PRU00221"/>
    </source>
</evidence>
<sequence>MSLEKPPSAGDAETEPATEAANRLATRWRDQSRRKQLLGHKGRVFDFQFHPTVHSRAASCSEDGTVRVWDVQRGVSIASAKGSKDEVLRICWAPPGTPGIDLASGSADGLVRLWAMSAATSTATRGAPGRDGSSAAALRCVKTLDVKAAAGGDGQVYALQFIGADGGGSSSGISGSGSSNGSSGGSGSGSSGSGSSGSSGSGGNLMVAADDAVSLWDVGTGVVTRRWAFSSSAQHAHGGAARNPDNQVFVFDAKVCCGSGGSGGGDGTLAAALSDGTVRVQPLDSELPASTLHPCGSGSNSGGGGGSSGGGGGAAHLTAVAWAPDGSALAACGGGGGVEVWDARTWTRRAALQAQALAVSVRERLRCAANTQYGDHLPAAAHSRPVYGVMFCASAPQLLLSWSSDGTLKAWDWGAAANDMNGGDFAPLQQRSTAAQLVDVMRITCQHREVLSSGDYPILHCALARDASSVVVAGGDSGARGAAMTGVPVLSSGDYPILHLALARDGSSVAVAGGDSGARGAAMTGVPDQPAGENCTCRSRV</sequence>
<dbReference type="Pfam" id="PF00400">
    <property type="entry name" value="WD40"/>
    <property type="match status" value="3"/>
</dbReference>
<organism evidence="5 6">
    <name type="scientific">Tribonema minus</name>
    <dbReference type="NCBI Taxonomy" id="303371"/>
    <lineage>
        <taxon>Eukaryota</taxon>
        <taxon>Sar</taxon>
        <taxon>Stramenopiles</taxon>
        <taxon>Ochrophyta</taxon>
        <taxon>PX clade</taxon>
        <taxon>Xanthophyceae</taxon>
        <taxon>Tribonematales</taxon>
        <taxon>Tribonemataceae</taxon>
        <taxon>Tribonema</taxon>
    </lineage>
</organism>
<feature type="repeat" description="WD" evidence="3">
    <location>
        <begin position="379"/>
        <end position="412"/>
    </location>
</feature>
<dbReference type="InterPro" id="IPR011048">
    <property type="entry name" value="Haem_d1_sf"/>
</dbReference>
<dbReference type="EMBL" id="JAFCMP010000520">
    <property type="protein sequence ID" value="KAG5177883.1"/>
    <property type="molecule type" value="Genomic_DNA"/>
</dbReference>
<feature type="compositionally biased region" description="Low complexity" evidence="4">
    <location>
        <begin position="171"/>
        <end position="181"/>
    </location>
</feature>
<protein>
    <submittedName>
        <fullName evidence="5">WD40-repeat-containing domain protein</fullName>
    </submittedName>
</protein>
<keyword evidence="6" id="KW-1185">Reference proteome</keyword>
<keyword evidence="2" id="KW-0677">Repeat</keyword>
<gene>
    <name evidence="5" type="ORF">JKP88DRAFT_350507</name>
</gene>
<name>A0A835YNR1_9STRA</name>
<dbReference type="SMART" id="SM00320">
    <property type="entry name" value="WD40"/>
    <property type="match status" value="5"/>
</dbReference>
<dbReference type="InterPro" id="IPR001680">
    <property type="entry name" value="WD40_rpt"/>
</dbReference>
<dbReference type="AlphaFoldDB" id="A0A835YNR1"/>
<evidence type="ECO:0000313" key="6">
    <source>
        <dbReference type="Proteomes" id="UP000664859"/>
    </source>
</evidence>
<dbReference type="SUPFAM" id="SSF51004">
    <property type="entry name" value="C-terminal (heme d1) domain of cytochrome cd1-nitrite reductase"/>
    <property type="match status" value="1"/>
</dbReference>
<feature type="region of interest" description="Disordered" evidence="4">
    <location>
        <begin position="1"/>
        <end position="30"/>
    </location>
</feature>
<evidence type="ECO:0000313" key="5">
    <source>
        <dbReference type="EMBL" id="KAG5177883.1"/>
    </source>
</evidence>
<feature type="compositionally biased region" description="Gly residues" evidence="4">
    <location>
        <begin position="299"/>
        <end position="310"/>
    </location>
</feature>
<dbReference type="PANTHER" id="PTHR19848:SF8">
    <property type="entry name" value="F-BOX AND WD REPEAT DOMAIN CONTAINING 7"/>
    <property type="match status" value="1"/>
</dbReference>
<feature type="region of interest" description="Disordered" evidence="4">
    <location>
        <begin position="170"/>
        <end position="202"/>
    </location>
</feature>
<dbReference type="InterPro" id="IPR015943">
    <property type="entry name" value="WD40/YVTN_repeat-like_dom_sf"/>
</dbReference>
<dbReference type="PROSITE" id="PS50082">
    <property type="entry name" value="WD_REPEATS_2"/>
    <property type="match status" value="3"/>
</dbReference>
<evidence type="ECO:0000256" key="4">
    <source>
        <dbReference type="SAM" id="MobiDB-lite"/>
    </source>
</evidence>
<reference evidence="5" key="1">
    <citation type="submission" date="2021-02" db="EMBL/GenBank/DDBJ databases">
        <title>First Annotated Genome of the Yellow-green Alga Tribonema minus.</title>
        <authorList>
            <person name="Mahan K.M."/>
        </authorList>
    </citation>
    <scope>NUCLEOTIDE SEQUENCE</scope>
    <source>
        <strain evidence="5">UTEX B ZZ1240</strain>
    </source>
</reference>
<accession>A0A835YNR1</accession>
<dbReference type="PRINTS" id="PR00320">
    <property type="entry name" value="GPROTEINBRPT"/>
</dbReference>
<evidence type="ECO:0000256" key="2">
    <source>
        <dbReference type="ARBA" id="ARBA00022737"/>
    </source>
</evidence>
<dbReference type="PROSITE" id="PS00678">
    <property type="entry name" value="WD_REPEATS_1"/>
    <property type="match status" value="1"/>
</dbReference>
<dbReference type="InterPro" id="IPR019775">
    <property type="entry name" value="WD40_repeat_CS"/>
</dbReference>